<keyword evidence="3" id="KW-1185">Reference proteome</keyword>
<dbReference type="EMBL" id="AP019309">
    <property type="protein sequence ID" value="BBH26499.1"/>
    <property type="molecule type" value="Genomic_DNA"/>
</dbReference>
<feature type="transmembrane region" description="Helical" evidence="1">
    <location>
        <begin position="7"/>
        <end position="27"/>
    </location>
</feature>
<evidence type="ECO:0008006" key="4">
    <source>
        <dbReference type="Google" id="ProtNLM"/>
    </source>
</evidence>
<dbReference type="Proteomes" id="UP000268059">
    <property type="component" value="Chromosome"/>
</dbReference>
<organism evidence="2 3">
    <name type="scientific">Intestinibaculum porci</name>
    <dbReference type="NCBI Taxonomy" id="2487118"/>
    <lineage>
        <taxon>Bacteria</taxon>
        <taxon>Bacillati</taxon>
        <taxon>Bacillota</taxon>
        <taxon>Erysipelotrichia</taxon>
        <taxon>Erysipelotrichales</taxon>
        <taxon>Erysipelotrichaceae</taxon>
        <taxon>Intestinibaculum</taxon>
    </lineage>
</organism>
<dbReference type="RefSeq" id="WP_125119355.1">
    <property type="nucleotide sequence ID" value="NZ_AP019309.1"/>
</dbReference>
<evidence type="ECO:0000313" key="2">
    <source>
        <dbReference type="EMBL" id="BBH26499.1"/>
    </source>
</evidence>
<feature type="transmembrane region" description="Helical" evidence="1">
    <location>
        <begin position="109"/>
        <end position="129"/>
    </location>
</feature>
<evidence type="ECO:0000256" key="1">
    <source>
        <dbReference type="SAM" id="Phobius"/>
    </source>
</evidence>
<keyword evidence="1" id="KW-0812">Transmembrane</keyword>
<dbReference type="AlphaFoldDB" id="A0A3G9JTI5"/>
<sequence length="133" mass="14981">MNMKTKRLYTLLLFVVGMVFIILSVFLKAYSSQLIGIGGGLLGVAIGRSISLYRYRKDPEYAKEAEIALHDERNLFLQDRALAIAGKMLMLIIGIVTLIATFVNRTLMMAGAMAICLYLVLYLITYFILSKKY</sequence>
<feature type="transmembrane region" description="Helical" evidence="1">
    <location>
        <begin position="33"/>
        <end position="53"/>
    </location>
</feature>
<keyword evidence="1" id="KW-1133">Transmembrane helix</keyword>
<accession>A0A3G9JTI5</accession>
<evidence type="ECO:0000313" key="3">
    <source>
        <dbReference type="Proteomes" id="UP000268059"/>
    </source>
</evidence>
<feature type="transmembrane region" description="Helical" evidence="1">
    <location>
        <begin position="81"/>
        <end position="103"/>
    </location>
</feature>
<dbReference type="KEGG" id="ebm:SG0102_14330"/>
<dbReference type="InParanoid" id="A0A3G9JTI5"/>
<gene>
    <name evidence="2" type="ORF">SG0102_14330</name>
</gene>
<protein>
    <recommendedName>
        <fullName evidence="4">DUF2178 domain-containing protein</fullName>
    </recommendedName>
</protein>
<name>A0A3G9JTI5_9FIRM</name>
<reference evidence="2 3" key="1">
    <citation type="submission" date="2018-11" db="EMBL/GenBank/DDBJ databases">
        <title>Novel Erysipelotrichaceae bacterium isolated from small intestine of a swine.</title>
        <authorList>
            <person name="Kim J.S."/>
            <person name="Choe H."/>
            <person name="Lee Y.R."/>
            <person name="Kim K.M."/>
            <person name="Park D.S."/>
        </authorList>
    </citation>
    <scope>NUCLEOTIDE SEQUENCE [LARGE SCALE GENOMIC DNA]</scope>
    <source>
        <strain evidence="2 3">SG0102</strain>
    </source>
</reference>
<proteinExistence type="predicted"/>
<keyword evidence="1" id="KW-0472">Membrane</keyword>
<dbReference type="OrthoDB" id="2081989at2"/>